<reference evidence="6" key="1">
    <citation type="submission" date="2015-02" db="EMBL/GenBank/DDBJ databases">
        <authorList>
            <person name="Chooi Y.-H."/>
        </authorList>
    </citation>
    <scope>NUCLEOTIDE SEQUENCE</scope>
</reference>
<keyword evidence="2" id="KW-0964">Secreted</keyword>
<feature type="chain" id="PRO_5005472656" evidence="4">
    <location>
        <begin position="23"/>
        <end position="749"/>
    </location>
</feature>
<dbReference type="PANTHER" id="PTHR11485">
    <property type="entry name" value="TRANSFERRIN"/>
    <property type="match status" value="1"/>
</dbReference>
<keyword evidence="3" id="KW-0677">Repeat</keyword>
<dbReference type="InterPro" id="IPR018195">
    <property type="entry name" value="Transferrin_Fe_BS"/>
</dbReference>
<feature type="signal peptide" evidence="4">
    <location>
        <begin position="1"/>
        <end position="22"/>
    </location>
</feature>
<keyword evidence="4" id="KW-0732">Signal</keyword>
<proteinExistence type="evidence at transcript level"/>
<dbReference type="GO" id="GO:0005769">
    <property type="term" value="C:early endosome"/>
    <property type="evidence" value="ECO:0007669"/>
    <property type="project" value="TreeGrafter"/>
</dbReference>
<comment type="subcellular location">
    <subcellularLocation>
        <location evidence="1">Secreted</location>
    </subcellularLocation>
</comment>
<feature type="domain" description="Transferrin-like" evidence="5">
    <location>
        <begin position="27"/>
        <end position="371"/>
    </location>
</feature>
<organism evidence="6">
    <name type="scientific">Holothuria glaberrima</name>
    <name type="common">Brown rock sea cucumber</name>
    <dbReference type="NCBI Taxonomy" id="31192"/>
    <lineage>
        <taxon>Eukaryota</taxon>
        <taxon>Metazoa</taxon>
        <taxon>Echinodermata</taxon>
        <taxon>Eleutherozoa</taxon>
        <taxon>Echinozoa</taxon>
        <taxon>Holothuroidea</taxon>
        <taxon>Aspidochirotacea</taxon>
        <taxon>Aspidochirotida</taxon>
        <taxon>Holothuriidae</taxon>
        <taxon>Holothuria</taxon>
    </lineage>
</organism>
<dbReference type="Gene3D" id="3.40.190.10">
    <property type="entry name" value="Periplasmic binding protein-like II"/>
    <property type="match status" value="4"/>
</dbReference>
<name>A0A0K1Z546_HOLGL</name>
<dbReference type="GO" id="GO:0055037">
    <property type="term" value="C:recycling endosome"/>
    <property type="evidence" value="ECO:0007669"/>
    <property type="project" value="TreeGrafter"/>
</dbReference>
<sequence length="749" mass="81487">MHNSACFLLLICLFETSKIIFADNGEARWCTVSTQEANKCITMKTKFAEEGLTPAITCVNEATHEACMASIANGRADLITLDGGDVFTGGRLYGLRPIMEEIYADGKKGYNAIAVVKKSNRDVTINNLRGKSTCHTGYGRNAGWNIPVGFLLEEGKMPSVGCQSSLQSASHFFNLSCAPGVLEAAKEGSDVHNLCSLCPDPDVCSGSGNDYSARYMSAFSLTFKCMIEREADVAFIKTETVLENTDGNNQEAWAATLRSEDFEILCRDGTRRSIAEEASCNLATAPSHAVVTAGDKSKEDIDSYIQLIKKAVDIFAADGNAKGFSMFDSEPWSGSKLLFKDATENLRTLNVKNYEDFLGVEYLGSMNGLLTCPADSIRFCTVSSGEQKKCEAMSTAFSDASISPNISCFQTKNHAHCMAYIAAGNADIVTLDGGDIYKAGKYHALVPLLGETYGEGDASYWAVAVVRANTTFTINDLQGKKSCHTGIMKTAGWVVPVGYLSDNQQLEVKNCDSASAIGEFFSQSCAPGALKEEYNPLQTEPASLCSLCIGQRDQHCVRNDHEPYYDYSGALRCLAEGAGDVAFIKHLTVDEYAGDNKKDVGWNANLKSSDFHYLCPDGTRQETWSEDCSLSKVSAHALMTSGTKSDAEKSQIKDVFLQGQKRFGSDDNSDFKLFDSEDYEGSDLLFKDSTASLVDVGNRNTYDTWLSKEYLEGLKKQDPKECSGSSTTKMTLFGLLLGLYISQIFRGVA</sequence>
<dbReference type="PROSITE" id="PS00206">
    <property type="entry name" value="TRANSFERRIN_LIKE_2"/>
    <property type="match status" value="1"/>
</dbReference>
<dbReference type="PRINTS" id="PR00422">
    <property type="entry name" value="TRANSFERRIN"/>
</dbReference>
<protein>
    <submittedName>
        <fullName evidence="6">Melanotransferrin 3</fullName>
    </submittedName>
</protein>
<evidence type="ECO:0000313" key="6">
    <source>
        <dbReference type="EMBL" id="AKZ20816.1"/>
    </source>
</evidence>
<evidence type="ECO:0000256" key="2">
    <source>
        <dbReference type="ARBA" id="ARBA00022525"/>
    </source>
</evidence>
<dbReference type="GO" id="GO:0005886">
    <property type="term" value="C:plasma membrane"/>
    <property type="evidence" value="ECO:0007669"/>
    <property type="project" value="TreeGrafter"/>
</dbReference>
<dbReference type="GO" id="GO:0006826">
    <property type="term" value="P:iron ion transport"/>
    <property type="evidence" value="ECO:0007669"/>
    <property type="project" value="TreeGrafter"/>
</dbReference>
<evidence type="ECO:0000259" key="5">
    <source>
        <dbReference type="PROSITE" id="PS51408"/>
    </source>
</evidence>
<dbReference type="CDD" id="cd13529">
    <property type="entry name" value="PBP2_transferrin"/>
    <property type="match status" value="2"/>
</dbReference>
<dbReference type="SMART" id="SM00094">
    <property type="entry name" value="TR_FER"/>
    <property type="match status" value="2"/>
</dbReference>
<dbReference type="AlphaFoldDB" id="A0A0K1Z546"/>
<evidence type="ECO:0000256" key="1">
    <source>
        <dbReference type="ARBA" id="ARBA00004613"/>
    </source>
</evidence>
<gene>
    <name evidence="6" type="primary">MTf3</name>
</gene>
<feature type="domain" description="Transferrin-like" evidence="5">
    <location>
        <begin position="377"/>
        <end position="719"/>
    </location>
</feature>
<dbReference type="Pfam" id="PF00405">
    <property type="entry name" value="Transferrin"/>
    <property type="match status" value="2"/>
</dbReference>
<dbReference type="PANTHER" id="PTHR11485:SF29">
    <property type="entry name" value="TRANSFERRIN 2"/>
    <property type="match status" value="1"/>
</dbReference>
<dbReference type="SUPFAM" id="SSF53850">
    <property type="entry name" value="Periplasmic binding protein-like II"/>
    <property type="match status" value="2"/>
</dbReference>
<dbReference type="PROSITE" id="PS51408">
    <property type="entry name" value="TRANSFERRIN_LIKE_4"/>
    <property type="match status" value="2"/>
</dbReference>
<evidence type="ECO:0000256" key="3">
    <source>
        <dbReference type="ARBA" id="ARBA00022737"/>
    </source>
</evidence>
<accession>A0A0K1Z546</accession>
<dbReference type="FunFam" id="3.40.190.10:FF:000095">
    <property type="entry name" value="Lactotransferrin"/>
    <property type="match status" value="2"/>
</dbReference>
<evidence type="ECO:0000256" key="4">
    <source>
        <dbReference type="SAM" id="SignalP"/>
    </source>
</evidence>
<dbReference type="InterPro" id="IPR001156">
    <property type="entry name" value="Transferrin-like_dom"/>
</dbReference>
<dbReference type="EMBL" id="KP861417">
    <property type="protein sequence ID" value="AKZ20816.1"/>
    <property type="molecule type" value="mRNA"/>
</dbReference>
<dbReference type="GO" id="GO:0005615">
    <property type="term" value="C:extracellular space"/>
    <property type="evidence" value="ECO:0007669"/>
    <property type="project" value="TreeGrafter"/>
</dbReference>